<dbReference type="PANTHER" id="PTHR22781">
    <property type="entry name" value="DELTA ADAPTIN-RELATED"/>
    <property type="match status" value="1"/>
</dbReference>
<keyword evidence="3" id="KW-0813">Transport</keyword>
<dbReference type="Proteomes" id="UP000007875">
    <property type="component" value="Unassembled WGS sequence"/>
</dbReference>
<name>H2ZNZ9_CIOSA</name>
<evidence type="ECO:0000256" key="4">
    <source>
        <dbReference type="ARBA" id="ARBA00022737"/>
    </source>
</evidence>
<dbReference type="GO" id="GO:0043195">
    <property type="term" value="C:terminal bouton"/>
    <property type="evidence" value="ECO:0007669"/>
    <property type="project" value="TreeGrafter"/>
</dbReference>
<evidence type="ECO:0000256" key="1">
    <source>
        <dbReference type="ARBA" id="ARBA00004308"/>
    </source>
</evidence>
<dbReference type="InParanoid" id="H2ZNZ9"/>
<dbReference type="InterPro" id="IPR017105">
    <property type="entry name" value="AP3_complex_dsu"/>
</dbReference>
<dbReference type="GO" id="GO:0048499">
    <property type="term" value="P:synaptic vesicle membrane organization"/>
    <property type="evidence" value="ECO:0007669"/>
    <property type="project" value="TreeGrafter"/>
</dbReference>
<keyword evidence="4" id="KW-0677">Repeat</keyword>
<feature type="domain" description="AP-3 complex subunit delta" evidence="8">
    <location>
        <begin position="204"/>
        <end position="270"/>
    </location>
</feature>
<comment type="similarity">
    <text evidence="2">Belongs to the adaptor complexes large subunit family.</text>
</comment>
<evidence type="ECO:0000256" key="2">
    <source>
        <dbReference type="ARBA" id="ARBA00006613"/>
    </source>
</evidence>
<dbReference type="GO" id="GO:0016182">
    <property type="term" value="P:synaptic vesicle budding from endosome"/>
    <property type="evidence" value="ECO:0007669"/>
    <property type="project" value="TreeGrafter"/>
</dbReference>
<dbReference type="eggNOG" id="KOG1059">
    <property type="taxonomic scope" value="Eukaryota"/>
</dbReference>
<comment type="subcellular location">
    <subcellularLocation>
        <location evidence="1">Endomembrane system</location>
    </subcellularLocation>
</comment>
<dbReference type="AlphaFoldDB" id="H2ZNZ9"/>
<reference evidence="9" key="2">
    <citation type="submission" date="2025-08" db="UniProtKB">
        <authorList>
            <consortium name="Ensembl"/>
        </authorList>
    </citation>
    <scope>IDENTIFICATION</scope>
</reference>
<dbReference type="InterPro" id="IPR010474">
    <property type="entry name" value="AP3D_dom_metazoa"/>
</dbReference>
<proteinExistence type="inferred from homology"/>
<protein>
    <recommendedName>
        <fullName evidence="8">AP-3 complex subunit delta domain-containing protein</fullName>
    </recommendedName>
</protein>
<dbReference type="Gene3D" id="3.30.450.50">
    <property type="entry name" value="Longin domain"/>
    <property type="match status" value="1"/>
</dbReference>
<dbReference type="PANTHER" id="PTHR22781:SF12">
    <property type="entry name" value="AP-3 COMPLEX SUBUNIT DELTA-1"/>
    <property type="match status" value="1"/>
</dbReference>
<organism evidence="9 10">
    <name type="scientific">Ciona savignyi</name>
    <name type="common">Pacific transparent sea squirt</name>
    <dbReference type="NCBI Taxonomy" id="51511"/>
    <lineage>
        <taxon>Eukaryota</taxon>
        <taxon>Metazoa</taxon>
        <taxon>Chordata</taxon>
        <taxon>Tunicata</taxon>
        <taxon>Ascidiacea</taxon>
        <taxon>Phlebobranchia</taxon>
        <taxon>Cionidae</taxon>
        <taxon>Ciona</taxon>
    </lineage>
</organism>
<evidence type="ECO:0000256" key="3">
    <source>
        <dbReference type="ARBA" id="ARBA00022448"/>
    </source>
</evidence>
<evidence type="ECO:0000256" key="7">
    <source>
        <dbReference type="SAM" id="MobiDB-lite"/>
    </source>
</evidence>
<dbReference type="GO" id="GO:1904115">
    <property type="term" value="C:axon cytoplasm"/>
    <property type="evidence" value="ECO:0007669"/>
    <property type="project" value="GOC"/>
</dbReference>
<dbReference type="GO" id="GO:0006896">
    <property type="term" value="P:Golgi to vacuole transport"/>
    <property type="evidence" value="ECO:0007669"/>
    <property type="project" value="TreeGrafter"/>
</dbReference>
<dbReference type="HOGENOM" id="CLU_1032591_0_0_1"/>
<feature type="compositionally biased region" description="Basic and acidic residues" evidence="7">
    <location>
        <begin position="198"/>
        <end position="217"/>
    </location>
</feature>
<dbReference type="GO" id="GO:0098943">
    <property type="term" value="P:neurotransmitter receptor transport, postsynaptic endosome to lysosome"/>
    <property type="evidence" value="ECO:0007669"/>
    <property type="project" value="TreeGrafter"/>
</dbReference>
<dbReference type="OMA" id="VYLHNIM"/>
<dbReference type="Gene3D" id="1.25.10.10">
    <property type="entry name" value="Leucine-rich Repeat Variant"/>
    <property type="match status" value="1"/>
</dbReference>
<keyword evidence="6" id="KW-0472">Membrane</keyword>
<dbReference type="GeneTree" id="ENSGT00550000075067"/>
<evidence type="ECO:0000256" key="5">
    <source>
        <dbReference type="ARBA" id="ARBA00022927"/>
    </source>
</evidence>
<evidence type="ECO:0000313" key="9">
    <source>
        <dbReference type="Ensembl" id="ENSCSAVP00000019315.1"/>
    </source>
</evidence>
<reference evidence="9" key="3">
    <citation type="submission" date="2025-09" db="UniProtKB">
        <authorList>
            <consortium name="Ensembl"/>
        </authorList>
    </citation>
    <scope>IDENTIFICATION</scope>
</reference>
<sequence>MLENAHALMGQLHRNGMEEVLFAAAYICGEFSQFLDSPDCLIHAMMRPRATTLPGHIQGVYLHNIMKIYAVALKQAEGEEDNEKAIALTQALQEKLPIFVQSSNLEVQERASCILSMLKYVEKIQSKEGTVAEEFSSLFKGELNPVAPKAQRKVPIPEGLDLDAWINDPPSSSEEEEEMVEKKMEYEQSYDQFYSPTSEKRREMSPEEISKKREQRIAEQANNPNYLMSKKAEGYMNPDDKDEAGSINLDISVPLHVPGMPSSDRYLKMV</sequence>
<dbReference type="GO" id="GO:0006623">
    <property type="term" value="P:protein targeting to vacuole"/>
    <property type="evidence" value="ECO:0007669"/>
    <property type="project" value="TreeGrafter"/>
</dbReference>
<dbReference type="InterPro" id="IPR016024">
    <property type="entry name" value="ARM-type_fold"/>
</dbReference>
<dbReference type="Ensembl" id="ENSCSAVT00000019523.1">
    <property type="protein sequence ID" value="ENSCSAVP00000019315.1"/>
    <property type="gene ID" value="ENSCSAVG00000011336.1"/>
</dbReference>
<reference evidence="10" key="1">
    <citation type="submission" date="2003-08" db="EMBL/GenBank/DDBJ databases">
        <authorList>
            <person name="Birren B."/>
            <person name="Nusbaum C."/>
            <person name="Abebe A."/>
            <person name="Abouelleil A."/>
            <person name="Adekoya E."/>
            <person name="Ait-zahra M."/>
            <person name="Allen N."/>
            <person name="Allen T."/>
            <person name="An P."/>
            <person name="Anderson M."/>
            <person name="Anderson S."/>
            <person name="Arachchi H."/>
            <person name="Armbruster J."/>
            <person name="Bachantsang P."/>
            <person name="Baldwin J."/>
            <person name="Barry A."/>
            <person name="Bayul T."/>
            <person name="Blitshsteyn B."/>
            <person name="Bloom T."/>
            <person name="Blye J."/>
            <person name="Boguslavskiy L."/>
            <person name="Borowsky M."/>
            <person name="Boukhgalter B."/>
            <person name="Brunache A."/>
            <person name="Butler J."/>
            <person name="Calixte N."/>
            <person name="Calvo S."/>
            <person name="Camarata J."/>
            <person name="Campo K."/>
            <person name="Chang J."/>
            <person name="Cheshatsang Y."/>
            <person name="Citroen M."/>
            <person name="Collymore A."/>
            <person name="Considine T."/>
            <person name="Cook A."/>
            <person name="Cooke P."/>
            <person name="Corum B."/>
            <person name="Cuomo C."/>
            <person name="David R."/>
            <person name="Dawoe T."/>
            <person name="Degray S."/>
            <person name="Dodge S."/>
            <person name="Dooley K."/>
            <person name="Dorje P."/>
            <person name="Dorjee K."/>
            <person name="Dorris L."/>
            <person name="Duffey N."/>
            <person name="Dupes A."/>
            <person name="Elkins T."/>
            <person name="Engels R."/>
            <person name="Erickson J."/>
            <person name="Farina A."/>
            <person name="Faro S."/>
            <person name="Ferreira P."/>
            <person name="Fischer H."/>
            <person name="Fitzgerald M."/>
            <person name="Foley K."/>
            <person name="Gage D."/>
            <person name="Galagan J."/>
            <person name="Gearin G."/>
            <person name="Gnerre S."/>
            <person name="Gnirke A."/>
            <person name="Goyette A."/>
            <person name="Graham J."/>
            <person name="Grandbois E."/>
            <person name="Gyaltsen K."/>
            <person name="Hafez N."/>
            <person name="Hagopian D."/>
            <person name="Hagos B."/>
            <person name="Hall J."/>
            <person name="Hatcher B."/>
            <person name="Heller A."/>
            <person name="Higgins H."/>
            <person name="Honan T."/>
            <person name="Horn A."/>
            <person name="Houde N."/>
            <person name="Hughes L."/>
            <person name="Hulme W."/>
            <person name="Husby E."/>
            <person name="Iliev I."/>
            <person name="Jaffe D."/>
            <person name="Jones C."/>
            <person name="Kamal M."/>
            <person name="Kamat A."/>
            <person name="Kamvysselis M."/>
            <person name="Karlsson E."/>
            <person name="Kells C."/>
            <person name="Kieu A."/>
            <person name="Kisner P."/>
            <person name="Kodira C."/>
            <person name="Kulbokas E."/>
            <person name="Labutti K."/>
            <person name="Lama D."/>
            <person name="Landers T."/>
            <person name="Leger J."/>
            <person name="Levine S."/>
            <person name="Lewis D."/>
            <person name="Lewis T."/>
            <person name="Lindblad-toh K."/>
            <person name="Liu X."/>
            <person name="Lokyitsang T."/>
            <person name="Lokyitsang Y."/>
            <person name="Lucien O."/>
            <person name="Lui A."/>
            <person name="Ma L.J."/>
            <person name="Mabbitt R."/>
            <person name="Macdonald J."/>
            <person name="Maclean C."/>
            <person name="Major J."/>
            <person name="Manning J."/>
            <person name="Marabella R."/>
            <person name="Maru K."/>
            <person name="Matthews C."/>
            <person name="Mauceli E."/>
            <person name="Mccarthy M."/>
            <person name="Mcdonough S."/>
            <person name="Mcghee T."/>
            <person name="Meldrim J."/>
            <person name="Meneus L."/>
            <person name="Mesirov J."/>
            <person name="Mihalev A."/>
            <person name="Mihova T."/>
            <person name="Mikkelsen T."/>
            <person name="Mlenga V."/>
            <person name="Moru K."/>
            <person name="Mozes J."/>
            <person name="Mulrain L."/>
            <person name="Munson G."/>
            <person name="Naylor J."/>
            <person name="Newes C."/>
            <person name="Nguyen C."/>
            <person name="Nguyen N."/>
            <person name="Nguyen T."/>
            <person name="Nicol R."/>
            <person name="Nielsen C."/>
            <person name="Nizzari M."/>
            <person name="Norbu C."/>
            <person name="Norbu N."/>
            <person name="O'donnell P."/>
            <person name="Okoawo O."/>
            <person name="O'leary S."/>
            <person name="Omotosho B."/>
            <person name="O'neill K."/>
            <person name="Osman S."/>
            <person name="Parker S."/>
            <person name="Perrin D."/>
            <person name="Phunkhang P."/>
            <person name="Piqani B."/>
            <person name="Purcell S."/>
            <person name="Rachupka T."/>
            <person name="Ramasamy U."/>
            <person name="Rameau R."/>
            <person name="Ray V."/>
            <person name="Raymond C."/>
            <person name="Retta R."/>
            <person name="Richardson S."/>
            <person name="Rise C."/>
            <person name="Rodriguez J."/>
            <person name="Rogers J."/>
            <person name="Rogov P."/>
            <person name="Rutman M."/>
            <person name="Schupbach R."/>
            <person name="Seaman C."/>
            <person name="Settipalli S."/>
            <person name="Sharpe T."/>
            <person name="Sheridan J."/>
            <person name="Sherpa N."/>
            <person name="Shi J."/>
            <person name="Smirnov S."/>
            <person name="Smith C."/>
            <person name="Sougnez C."/>
            <person name="Spencer B."/>
            <person name="Stalker J."/>
            <person name="Stange-thomann N."/>
            <person name="Stavropoulos S."/>
            <person name="Stetson K."/>
            <person name="Stone C."/>
            <person name="Stone S."/>
            <person name="Stubbs M."/>
            <person name="Talamas J."/>
            <person name="Tchuinga P."/>
            <person name="Tenzing P."/>
            <person name="Tesfaye S."/>
            <person name="Theodore J."/>
            <person name="Thoulutsang Y."/>
            <person name="Topham K."/>
            <person name="Towey S."/>
            <person name="Tsamla T."/>
            <person name="Tsomo N."/>
            <person name="Vallee D."/>
            <person name="Vassiliev H."/>
            <person name="Venkataraman V."/>
            <person name="Vinson J."/>
            <person name="Vo A."/>
            <person name="Wade C."/>
            <person name="Wang S."/>
            <person name="Wangchuk T."/>
            <person name="Wangdi T."/>
            <person name="Whittaker C."/>
            <person name="Wilkinson J."/>
            <person name="Wu Y."/>
            <person name="Wyman D."/>
            <person name="Yadav S."/>
            <person name="Yang S."/>
            <person name="Yang X."/>
            <person name="Yeager S."/>
            <person name="Yee E."/>
            <person name="Young G."/>
            <person name="Zainoun J."/>
            <person name="Zembeck L."/>
            <person name="Zimmer A."/>
            <person name="Zody M."/>
            <person name="Lander E."/>
        </authorList>
    </citation>
    <scope>NUCLEOTIDE SEQUENCE [LARGE SCALE GENOMIC DNA]</scope>
</reference>
<dbReference type="GO" id="GO:0048490">
    <property type="term" value="P:anterograde synaptic vesicle transport"/>
    <property type="evidence" value="ECO:0007669"/>
    <property type="project" value="TreeGrafter"/>
</dbReference>
<dbReference type="STRING" id="51511.ENSCSAVP00000019315"/>
<dbReference type="GO" id="GO:0098830">
    <property type="term" value="C:presynaptic endosome"/>
    <property type="evidence" value="ECO:0007669"/>
    <property type="project" value="TreeGrafter"/>
</dbReference>
<keyword evidence="5" id="KW-0653">Protein transport</keyword>
<dbReference type="Pfam" id="PF06375">
    <property type="entry name" value="AP3D1"/>
    <property type="match status" value="1"/>
</dbReference>
<accession>H2ZNZ9</accession>
<dbReference type="GO" id="GO:0010008">
    <property type="term" value="C:endosome membrane"/>
    <property type="evidence" value="ECO:0007669"/>
    <property type="project" value="TreeGrafter"/>
</dbReference>
<evidence type="ECO:0000256" key="6">
    <source>
        <dbReference type="ARBA" id="ARBA00023136"/>
    </source>
</evidence>
<dbReference type="SMART" id="SM01354">
    <property type="entry name" value="BLVR"/>
    <property type="match status" value="1"/>
</dbReference>
<dbReference type="GO" id="GO:0030123">
    <property type="term" value="C:AP-3 adaptor complex"/>
    <property type="evidence" value="ECO:0007669"/>
    <property type="project" value="InterPro"/>
</dbReference>
<dbReference type="SUPFAM" id="SSF48371">
    <property type="entry name" value="ARM repeat"/>
    <property type="match status" value="1"/>
</dbReference>
<evidence type="ECO:0000259" key="8">
    <source>
        <dbReference type="SMART" id="SM01354"/>
    </source>
</evidence>
<evidence type="ECO:0000313" key="10">
    <source>
        <dbReference type="Proteomes" id="UP000007875"/>
    </source>
</evidence>
<feature type="region of interest" description="Disordered" evidence="7">
    <location>
        <begin position="193"/>
        <end position="243"/>
    </location>
</feature>
<keyword evidence="10" id="KW-1185">Reference proteome</keyword>
<dbReference type="InterPro" id="IPR011989">
    <property type="entry name" value="ARM-like"/>
</dbReference>